<comment type="caution">
    <text evidence="13">The sequence shown here is derived from an EMBL/GenBank/DDBJ whole genome shotgun (WGS) entry which is preliminary data.</text>
</comment>
<evidence type="ECO:0000256" key="7">
    <source>
        <dbReference type="ARBA" id="ARBA00023065"/>
    </source>
</evidence>
<evidence type="ECO:0000256" key="3">
    <source>
        <dbReference type="ARBA" id="ARBA00022449"/>
    </source>
</evidence>
<feature type="region of interest" description="Disordered" evidence="10">
    <location>
        <begin position="615"/>
        <end position="690"/>
    </location>
</feature>
<keyword evidence="7" id="KW-0406">Ion transport</keyword>
<keyword evidence="4 11" id="KW-0812">Transmembrane</keyword>
<evidence type="ECO:0000259" key="12">
    <source>
        <dbReference type="Pfam" id="PF00999"/>
    </source>
</evidence>
<reference evidence="13" key="2">
    <citation type="submission" date="2021-04" db="EMBL/GenBank/DDBJ databases">
        <authorList>
            <person name="Podell S."/>
        </authorList>
    </citation>
    <scope>NUCLEOTIDE SEQUENCE</scope>
    <source>
        <strain evidence="13">Hildebrandi</strain>
    </source>
</reference>
<feature type="transmembrane region" description="Helical" evidence="11">
    <location>
        <begin position="50"/>
        <end position="72"/>
    </location>
</feature>
<gene>
    <name evidence="13" type="ORF">IV203_004331</name>
</gene>
<keyword evidence="6" id="KW-0915">Sodium</keyword>
<feature type="compositionally biased region" description="Low complexity" evidence="10">
    <location>
        <begin position="468"/>
        <end position="484"/>
    </location>
</feature>
<feature type="transmembrane region" description="Helical" evidence="11">
    <location>
        <begin position="508"/>
        <end position="529"/>
    </location>
</feature>
<feature type="transmembrane region" description="Helical" evidence="11">
    <location>
        <begin position="183"/>
        <end position="206"/>
    </location>
</feature>
<feature type="transmembrane region" description="Helical" evidence="11">
    <location>
        <begin position="299"/>
        <end position="326"/>
    </location>
</feature>
<evidence type="ECO:0000256" key="11">
    <source>
        <dbReference type="SAM" id="Phobius"/>
    </source>
</evidence>
<feature type="compositionally biased region" description="Polar residues" evidence="10">
    <location>
        <begin position="652"/>
        <end position="669"/>
    </location>
</feature>
<feature type="compositionally biased region" description="Basic and acidic residues" evidence="10">
    <location>
        <begin position="615"/>
        <end position="628"/>
    </location>
</feature>
<feature type="compositionally biased region" description="Basic residues" evidence="10">
    <location>
        <begin position="490"/>
        <end position="501"/>
    </location>
</feature>
<evidence type="ECO:0000256" key="10">
    <source>
        <dbReference type="SAM" id="MobiDB-lite"/>
    </source>
</evidence>
<accession>A0A9K3L534</accession>
<keyword evidence="2" id="KW-0813">Transport</keyword>
<feature type="transmembrane region" description="Helical" evidence="11">
    <location>
        <begin position="120"/>
        <end position="137"/>
    </location>
</feature>
<dbReference type="PANTHER" id="PTHR10110:SF191">
    <property type="entry name" value="SODIUM_HYDROGEN EXCHANGER 8"/>
    <property type="match status" value="1"/>
</dbReference>
<keyword evidence="5 11" id="KW-1133">Transmembrane helix</keyword>
<feature type="region of interest" description="Disordered" evidence="10">
    <location>
        <begin position="467"/>
        <end position="504"/>
    </location>
</feature>
<dbReference type="GO" id="GO:0051453">
    <property type="term" value="P:regulation of intracellular pH"/>
    <property type="evidence" value="ECO:0007669"/>
    <property type="project" value="TreeGrafter"/>
</dbReference>
<proteinExistence type="predicted"/>
<feature type="transmembrane region" description="Helical" evidence="11">
    <location>
        <begin position="149"/>
        <end position="171"/>
    </location>
</feature>
<evidence type="ECO:0000313" key="14">
    <source>
        <dbReference type="Proteomes" id="UP000693970"/>
    </source>
</evidence>
<feature type="transmembrane region" description="Helical" evidence="11">
    <location>
        <begin position="375"/>
        <end position="398"/>
    </location>
</feature>
<evidence type="ECO:0000313" key="13">
    <source>
        <dbReference type="EMBL" id="KAG7354975.1"/>
    </source>
</evidence>
<sequence>MSETYDEKTSDHEDGIDRTTPLFFLFFMSLVAMVLILGRALHHRPKLNSFLSEPAMVLLVGMSFSFLIKAFVPTHTVDNTSDMETTDDVYAAAKHYDEGSDGMADQNKFFDTALSFSGEIFFMALLPPILFQSGYELKRELFFRHIKPIVSFAAVGTTLSGLVTGFMLWGIQQAGWLGVVQLTLLELLTFGALIAATDTVSVLGVLQAKKVDPHLFSLVFGESALNDAVAIVLFRSFSHLVQIGIDDTRTLMGEAALFATEFLLEALGSPALGICFSFLAALVFKHLDFRGTPTLELSLYILIMYIPFILAEICHLSGIVTIFFTGMSARRYIEPNVSEETQRNAAVIFKLVAFLAETCIFLDLGLSVFGFSGSFHWQFVIFSFVAALVGRAASIYPISFLFNLSLKETVTEPLLPAASSPGGLLKDAEAELTSQDQPSTAVINNMDAIYEPDLIALAGRQYDDDCSSEASSSSSTVSSYSSKSNGMGKFGKKKRRRRKTPEKRQDKVIPLKFMHVLWFVGLRGAVAYACARDFPDLYGNNDEVVAATMFIVLVTIILMGGFCEPLLHLLGIRMDVNDEEYMKEWRLRRSLKGAFHYYEERYVFNVVVKGTDKNATGDDGMEMVRESKTGGQATLEPEQQYELTDADGNLRSVGTNSTSSHSNDGSTPPYSAPLSARRPIPESLDLPPMA</sequence>
<keyword evidence="8 11" id="KW-0472">Membrane</keyword>
<dbReference type="GO" id="GO:0015386">
    <property type="term" value="F:potassium:proton antiporter activity"/>
    <property type="evidence" value="ECO:0007669"/>
    <property type="project" value="TreeGrafter"/>
</dbReference>
<dbReference type="EMBL" id="JAGRRH010000016">
    <property type="protein sequence ID" value="KAG7354975.1"/>
    <property type="molecule type" value="Genomic_DNA"/>
</dbReference>
<protein>
    <submittedName>
        <fullName evidence="13">Sodium/hydrogen exchanger</fullName>
    </submittedName>
</protein>
<dbReference type="PANTHER" id="PTHR10110">
    <property type="entry name" value="SODIUM/HYDROGEN EXCHANGER"/>
    <property type="match status" value="1"/>
</dbReference>
<evidence type="ECO:0000256" key="2">
    <source>
        <dbReference type="ARBA" id="ARBA00022448"/>
    </source>
</evidence>
<dbReference type="OrthoDB" id="196264at2759"/>
<keyword evidence="3" id="KW-0050">Antiport</keyword>
<keyword evidence="14" id="KW-1185">Reference proteome</keyword>
<reference evidence="13" key="1">
    <citation type="journal article" date="2021" name="Sci. Rep.">
        <title>Diploid genomic architecture of Nitzschia inconspicua, an elite biomass production diatom.</title>
        <authorList>
            <person name="Oliver A."/>
            <person name="Podell S."/>
            <person name="Pinowska A."/>
            <person name="Traller J.C."/>
            <person name="Smith S.R."/>
            <person name="McClure R."/>
            <person name="Beliaev A."/>
            <person name="Bohutskyi P."/>
            <person name="Hill E.A."/>
            <person name="Rabines A."/>
            <person name="Zheng H."/>
            <person name="Allen L.Z."/>
            <person name="Kuo A."/>
            <person name="Grigoriev I.V."/>
            <person name="Allen A.E."/>
            <person name="Hazlebeck D."/>
            <person name="Allen E.E."/>
        </authorList>
    </citation>
    <scope>NUCLEOTIDE SEQUENCE</scope>
    <source>
        <strain evidence="13">Hildebrandi</strain>
    </source>
</reference>
<dbReference type="Proteomes" id="UP000693970">
    <property type="component" value="Unassembled WGS sequence"/>
</dbReference>
<comment type="subcellular location">
    <subcellularLocation>
        <location evidence="1">Endomembrane system</location>
        <topology evidence="1">Multi-pass membrane protein</topology>
    </subcellularLocation>
</comment>
<evidence type="ECO:0000256" key="8">
    <source>
        <dbReference type="ARBA" id="ARBA00023136"/>
    </source>
</evidence>
<dbReference type="AlphaFoldDB" id="A0A9K3L534"/>
<dbReference type="GO" id="GO:0015385">
    <property type="term" value="F:sodium:proton antiporter activity"/>
    <property type="evidence" value="ECO:0007669"/>
    <property type="project" value="InterPro"/>
</dbReference>
<evidence type="ECO:0000256" key="5">
    <source>
        <dbReference type="ARBA" id="ARBA00022989"/>
    </source>
</evidence>
<organism evidence="13 14">
    <name type="scientific">Nitzschia inconspicua</name>
    <dbReference type="NCBI Taxonomy" id="303405"/>
    <lineage>
        <taxon>Eukaryota</taxon>
        <taxon>Sar</taxon>
        <taxon>Stramenopiles</taxon>
        <taxon>Ochrophyta</taxon>
        <taxon>Bacillariophyta</taxon>
        <taxon>Bacillariophyceae</taxon>
        <taxon>Bacillariophycidae</taxon>
        <taxon>Bacillariales</taxon>
        <taxon>Bacillariaceae</taxon>
        <taxon>Nitzschia</taxon>
    </lineage>
</organism>
<dbReference type="Pfam" id="PF00999">
    <property type="entry name" value="Na_H_Exchanger"/>
    <property type="match status" value="1"/>
</dbReference>
<dbReference type="GO" id="GO:0005886">
    <property type="term" value="C:plasma membrane"/>
    <property type="evidence" value="ECO:0007669"/>
    <property type="project" value="TreeGrafter"/>
</dbReference>
<name>A0A9K3L534_9STRA</name>
<dbReference type="InterPro" id="IPR006153">
    <property type="entry name" value="Cation/H_exchanger_TM"/>
</dbReference>
<dbReference type="GO" id="GO:0098719">
    <property type="term" value="P:sodium ion import across plasma membrane"/>
    <property type="evidence" value="ECO:0007669"/>
    <property type="project" value="TreeGrafter"/>
</dbReference>
<feature type="transmembrane region" description="Helical" evidence="11">
    <location>
        <begin position="544"/>
        <end position="567"/>
    </location>
</feature>
<evidence type="ECO:0000256" key="6">
    <source>
        <dbReference type="ARBA" id="ARBA00023053"/>
    </source>
</evidence>
<keyword evidence="9" id="KW-0739">Sodium transport</keyword>
<evidence type="ECO:0000256" key="1">
    <source>
        <dbReference type="ARBA" id="ARBA00004127"/>
    </source>
</evidence>
<dbReference type="InterPro" id="IPR018422">
    <property type="entry name" value="Cation/H_exchanger_CPA1"/>
</dbReference>
<evidence type="ECO:0000256" key="9">
    <source>
        <dbReference type="ARBA" id="ARBA00023201"/>
    </source>
</evidence>
<dbReference type="GO" id="GO:0012505">
    <property type="term" value="C:endomembrane system"/>
    <property type="evidence" value="ECO:0007669"/>
    <property type="project" value="UniProtKB-SubCell"/>
</dbReference>
<feature type="domain" description="Cation/H+ exchanger transmembrane" evidence="12">
    <location>
        <begin position="44"/>
        <end position="410"/>
    </location>
</feature>
<feature type="transmembrane region" description="Helical" evidence="11">
    <location>
        <begin position="347"/>
        <end position="369"/>
    </location>
</feature>
<feature type="transmembrane region" description="Helical" evidence="11">
    <location>
        <begin position="20"/>
        <end position="38"/>
    </location>
</feature>
<evidence type="ECO:0000256" key="4">
    <source>
        <dbReference type="ARBA" id="ARBA00022692"/>
    </source>
</evidence>
<feature type="transmembrane region" description="Helical" evidence="11">
    <location>
        <begin position="262"/>
        <end position="284"/>
    </location>
</feature>